<dbReference type="OrthoDB" id="4740316at2759"/>
<keyword evidence="2" id="KW-1185">Reference proteome</keyword>
<accession>A0A1F7ZT59</accession>
<dbReference type="EMBL" id="LYCR01000085">
    <property type="protein sequence ID" value="OGM42640.1"/>
    <property type="molecule type" value="Genomic_DNA"/>
</dbReference>
<protein>
    <submittedName>
        <fullName evidence="1">Uncharacterized protein</fullName>
    </submittedName>
</protein>
<organism evidence="1 2">
    <name type="scientific">Aspergillus bombycis</name>
    <dbReference type="NCBI Taxonomy" id="109264"/>
    <lineage>
        <taxon>Eukaryota</taxon>
        <taxon>Fungi</taxon>
        <taxon>Dikarya</taxon>
        <taxon>Ascomycota</taxon>
        <taxon>Pezizomycotina</taxon>
        <taxon>Eurotiomycetes</taxon>
        <taxon>Eurotiomycetidae</taxon>
        <taxon>Eurotiales</taxon>
        <taxon>Aspergillaceae</taxon>
        <taxon>Aspergillus</taxon>
    </lineage>
</organism>
<name>A0A1F7ZT59_9EURO</name>
<comment type="caution">
    <text evidence="1">The sequence shown here is derived from an EMBL/GenBank/DDBJ whole genome shotgun (WGS) entry which is preliminary data.</text>
</comment>
<dbReference type="GeneID" id="34451826"/>
<reference evidence="1 2" key="1">
    <citation type="journal article" date="2016" name="Genome Biol. Evol.">
        <title>Draft genome sequence of an aflatoxigenic Aspergillus species, A. bombycis.</title>
        <authorList>
            <person name="Moore G.G."/>
            <person name="Mack B.M."/>
            <person name="Beltz S.B."/>
            <person name="Gilbert M.K."/>
        </authorList>
    </citation>
    <scope>NUCLEOTIDE SEQUENCE [LARGE SCALE GENOMIC DNA]</scope>
    <source>
        <strain evidence="2">NRRL 26010</strain>
    </source>
</reference>
<dbReference type="AlphaFoldDB" id="A0A1F7ZT59"/>
<dbReference type="Proteomes" id="UP000179179">
    <property type="component" value="Unassembled WGS sequence"/>
</dbReference>
<sequence length="186" mass="20932">MPPITKLWLSIVKTRDCMDSSDFHDLLAQILSHCSSYTNPESNPDLPPMHAFFQSVENPGILLMITGYPSQEINNAADKTYAATFLPRMFQVVEHKWLKQLDLDVRLLPLGDDDLTIQFRDTPLDPGTGQAIGGWDVWLETEQAIRMREAGKVQDLPKVWVGIGKKAEAELPLARDVIHIRKVKAA</sequence>
<evidence type="ECO:0000313" key="2">
    <source>
        <dbReference type="Proteomes" id="UP000179179"/>
    </source>
</evidence>
<evidence type="ECO:0000313" key="1">
    <source>
        <dbReference type="EMBL" id="OGM42640.1"/>
    </source>
</evidence>
<dbReference type="RefSeq" id="XP_022386357.1">
    <property type="nucleotide sequence ID" value="XM_022535565.1"/>
</dbReference>
<proteinExistence type="predicted"/>
<gene>
    <name evidence="1" type="ORF">ABOM_008436</name>
</gene>